<sequence>MGIYLIDRYFLYEFWFNEKIWCSNITVRSLSYFYFRNTCKNNIHTLSITYAHRYLQIIDKEGRAKNYYKIKCYLLGTFLTLKLFPIVHCKPEHPVYITCKYYNTCILRAFGQSLAWHTTVCLDRSDRWELEIEFFVKWAPC</sequence>
<accession>A0A8D8TX84</accession>
<organism evidence="1">
    <name type="scientific">Cacopsylla melanoneura</name>
    <dbReference type="NCBI Taxonomy" id="428564"/>
    <lineage>
        <taxon>Eukaryota</taxon>
        <taxon>Metazoa</taxon>
        <taxon>Ecdysozoa</taxon>
        <taxon>Arthropoda</taxon>
        <taxon>Hexapoda</taxon>
        <taxon>Insecta</taxon>
        <taxon>Pterygota</taxon>
        <taxon>Neoptera</taxon>
        <taxon>Paraneoptera</taxon>
        <taxon>Hemiptera</taxon>
        <taxon>Sternorrhyncha</taxon>
        <taxon>Psylloidea</taxon>
        <taxon>Psyllidae</taxon>
        <taxon>Psyllinae</taxon>
        <taxon>Cacopsylla</taxon>
    </lineage>
</organism>
<proteinExistence type="predicted"/>
<protein>
    <submittedName>
        <fullName evidence="1">Uncharacterized protein</fullName>
    </submittedName>
</protein>
<reference evidence="1" key="1">
    <citation type="submission" date="2021-05" db="EMBL/GenBank/DDBJ databases">
        <authorList>
            <person name="Alioto T."/>
            <person name="Alioto T."/>
            <person name="Gomez Garrido J."/>
        </authorList>
    </citation>
    <scope>NUCLEOTIDE SEQUENCE</scope>
</reference>
<evidence type="ECO:0000313" key="1">
    <source>
        <dbReference type="EMBL" id="CAG6693832.1"/>
    </source>
</evidence>
<dbReference type="AlphaFoldDB" id="A0A8D8TX84"/>
<dbReference type="EMBL" id="HBUF01314641">
    <property type="protein sequence ID" value="CAG6693832.1"/>
    <property type="molecule type" value="Transcribed_RNA"/>
</dbReference>
<name>A0A8D8TX84_9HEMI</name>